<keyword evidence="2" id="KW-1185">Reference proteome</keyword>
<comment type="caution">
    <text evidence="1">The sequence shown here is derived from an EMBL/GenBank/DDBJ whole genome shotgun (WGS) entry which is preliminary data.</text>
</comment>
<evidence type="ECO:0000313" key="1">
    <source>
        <dbReference type="EMBL" id="GFY42264.1"/>
    </source>
</evidence>
<sequence length="97" mass="10609">MVRSVMASVGSEIPGCAAISRCRVSVYTSVSYGGKRLFHHPSSFWQGVSLIVDVYCLKCTEERPIPSKGVAIVLSEDDKLVKEVLDLKSPFSPENGY</sequence>
<reference evidence="1" key="1">
    <citation type="submission" date="2020-08" db="EMBL/GenBank/DDBJ databases">
        <title>Multicomponent nature underlies the extraordinary mechanical properties of spider dragline silk.</title>
        <authorList>
            <person name="Kono N."/>
            <person name="Nakamura H."/>
            <person name="Mori M."/>
            <person name="Yoshida Y."/>
            <person name="Ohtoshi R."/>
            <person name="Malay A.D."/>
            <person name="Moran D.A.P."/>
            <person name="Tomita M."/>
            <person name="Numata K."/>
            <person name="Arakawa K."/>
        </authorList>
    </citation>
    <scope>NUCLEOTIDE SEQUENCE</scope>
</reference>
<dbReference type="Proteomes" id="UP000886998">
    <property type="component" value="Unassembled WGS sequence"/>
</dbReference>
<dbReference type="AlphaFoldDB" id="A0A8X6WVS5"/>
<proteinExistence type="predicted"/>
<evidence type="ECO:0000313" key="2">
    <source>
        <dbReference type="Proteomes" id="UP000886998"/>
    </source>
</evidence>
<organism evidence="1 2">
    <name type="scientific">Trichonephila inaurata madagascariensis</name>
    <dbReference type="NCBI Taxonomy" id="2747483"/>
    <lineage>
        <taxon>Eukaryota</taxon>
        <taxon>Metazoa</taxon>
        <taxon>Ecdysozoa</taxon>
        <taxon>Arthropoda</taxon>
        <taxon>Chelicerata</taxon>
        <taxon>Arachnida</taxon>
        <taxon>Araneae</taxon>
        <taxon>Araneomorphae</taxon>
        <taxon>Entelegynae</taxon>
        <taxon>Araneoidea</taxon>
        <taxon>Nephilidae</taxon>
        <taxon>Trichonephila</taxon>
        <taxon>Trichonephila inaurata</taxon>
    </lineage>
</organism>
<gene>
    <name evidence="1" type="ORF">TNIN_434651</name>
</gene>
<protein>
    <submittedName>
        <fullName evidence="1">Uncharacterized protein</fullName>
    </submittedName>
</protein>
<accession>A0A8X6WVS5</accession>
<name>A0A8X6WVS5_9ARAC</name>
<dbReference type="EMBL" id="BMAV01002984">
    <property type="protein sequence ID" value="GFY42264.1"/>
    <property type="molecule type" value="Genomic_DNA"/>
</dbReference>